<reference evidence="1 2" key="1">
    <citation type="journal article" date="2011" name="Nat. Genet.">
        <title>The genome of the mesopolyploid crop species Brassica rapa.</title>
        <authorList>
            <consortium name="Brassica rapa Genome Sequencing Project Consortium"/>
            <person name="Wang X."/>
            <person name="Wang H."/>
            <person name="Wang J."/>
            <person name="Sun R."/>
            <person name="Wu J."/>
            <person name="Liu S."/>
            <person name="Bai Y."/>
            <person name="Mun J.H."/>
            <person name="Bancroft I."/>
            <person name="Cheng F."/>
            <person name="Huang S."/>
            <person name="Li X."/>
            <person name="Hua W."/>
            <person name="Wang J."/>
            <person name="Wang X."/>
            <person name="Freeling M."/>
            <person name="Pires J.C."/>
            <person name="Paterson A.H."/>
            <person name="Chalhoub B."/>
            <person name="Wang B."/>
            <person name="Hayward A."/>
            <person name="Sharpe A.G."/>
            <person name="Park B.S."/>
            <person name="Weisshaar B."/>
            <person name="Liu B."/>
            <person name="Li B."/>
            <person name="Liu B."/>
            <person name="Tong C."/>
            <person name="Song C."/>
            <person name="Duran C."/>
            <person name="Peng C."/>
            <person name="Geng C."/>
            <person name="Koh C."/>
            <person name="Lin C."/>
            <person name="Edwards D."/>
            <person name="Mu D."/>
            <person name="Shen D."/>
            <person name="Soumpourou E."/>
            <person name="Li F."/>
            <person name="Fraser F."/>
            <person name="Conant G."/>
            <person name="Lassalle G."/>
            <person name="King G.J."/>
            <person name="Bonnema G."/>
            <person name="Tang H."/>
            <person name="Wang H."/>
            <person name="Belcram H."/>
            <person name="Zhou H."/>
            <person name="Hirakawa H."/>
            <person name="Abe H."/>
            <person name="Guo H."/>
            <person name="Wang H."/>
            <person name="Jin H."/>
            <person name="Parkin I.A."/>
            <person name="Batley J."/>
            <person name="Kim J.S."/>
            <person name="Just J."/>
            <person name="Li J."/>
            <person name="Xu J."/>
            <person name="Deng J."/>
            <person name="Kim J.A."/>
            <person name="Li J."/>
            <person name="Yu J."/>
            <person name="Meng J."/>
            <person name="Wang J."/>
            <person name="Min J."/>
            <person name="Poulain J."/>
            <person name="Wang J."/>
            <person name="Hatakeyama K."/>
            <person name="Wu K."/>
            <person name="Wang L."/>
            <person name="Fang L."/>
            <person name="Trick M."/>
            <person name="Links M.G."/>
            <person name="Zhao M."/>
            <person name="Jin M."/>
            <person name="Ramchiary N."/>
            <person name="Drou N."/>
            <person name="Berkman P.J."/>
            <person name="Cai Q."/>
            <person name="Huang Q."/>
            <person name="Li R."/>
            <person name="Tabata S."/>
            <person name="Cheng S."/>
            <person name="Zhang S."/>
            <person name="Zhang S."/>
            <person name="Huang S."/>
            <person name="Sato S."/>
            <person name="Sun S."/>
            <person name="Kwon S.J."/>
            <person name="Choi S.R."/>
            <person name="Lee T.H."/>
            <person name="Fan W."/>
            <person name="Zhao X."/>
            <person name="Tan X."/>
            <person name="Xu X."/>
            <person name="Wang Y."/>
            <person name="Qiu Y."/>
            <person name="Yin Y."/>
            <person name="Li Y."/>
            <person name="Du Y."/>
            <person name="Liao Y."/>
            <person name="Lim Y."/>
            <person name="Narusaka Y."/>
            <person name="Wang Y."/>
            <person name="Wang Z."/>
            <person name="Li Z."/>
            <person name="Wang Z."/>
            <person name="Xiong Z."/>
            <person name="Zhang Z."/>
        </authorList>
    </citation>
    <scope>NUCLEOTIDE SEQUENCE [LARGE SCALE GENOMIC DNA]</scope>
    <source>
        <strain evidence="1 2">cv. Chiifu-401-42</strain>
    </source>
</reference>
<accession>M4EHW3</accession>
<dbReference type="OMA" id="ERPHWSD"/>
<dbReference type="HOGENOM" id="CLU_205506_0_0_1"/>
<dbReference type="InParanoid" id="M4EHW3"/>
<name>M4EHW3_BRACM</name>
<evidence type="ECO:0000313" key="2">
    <source>
        <dbReference type="Proteomes" id="UP000011750"/>
    </source>
</evidence>
<dbReference type="AlphaFoldDB" id="M4EHW3"/>
<keyword evidence="2" id="KW-1185">Reference proteome</keyword>
<proteinExistence type="predicted"/>
<protein>
    <submittedName>
        <fullName evidence="1">Uncharacterized protein</fullName>
    </submittedName>
</protein>
<organism evidence="1 2">
    <name type="scientific">Brassica campestris</name>
    <name type="common">Field mustard</name>
    <dbReference type="NCBI Taxonomy" id="3711"/>
    <lineage>
        <taxon>Eukaryota</taxon>
        <taxon>Viridiplantae</taxon>
        <taxon>Streptophyta</taxon>
        <taxon>Embryophyta</taxon>
        <taxon>Tracheophyta</taxon>
        <taxon>Spermatophyta</taxon>
        <taxon>Magnoliopsida</taxon>
        <taxon>eudicotyledons</taxon>
        <taxon>Gunneridae</taxon>
        <taxon>Pentapetalae</taxon>
        <taxon>rosids</taxon>
        <taxon>malvids</taxon>
        <taxon>Brassicales</taxon>
        <taxon>Brassicaceae</taxon>
        <taxon>Brassiceae</taxon>
        <taxon>Brassica</taxon>
    </lineage>
</organism>
<sequence>MGATSPERHREVAVPYLSERPHWSDALKSLALLLLGDMKSDPEQPLAAIHPGRSRSPERLVGVTSRGRCASLICSNL</sequence>
<reference evidence="1 2" key="2">
    <citation type="journal article" date="2018" name="Hortic Res">
        <title>Improved Brassica rapa reference genome by single-molecule sequencing and chromosome conformation capture technologies.</title>
        <authorList>
            <person name="Zhang L."/>
            <person name="Cai X."/>
            <person name="Wu J."/>
            <person name="Liu M."/>
            <person name="Grob S."/>
            <person name="Cheng F."/>
            <person name="Liang J."/>
            <person name="Cai C."/>
            <person name="Liu Z."/>
            <person name="Liu B."/>
            <person name="Wang F."/>
            <person name="Li S."/>
            <person name="Liu F."/>
            <person name="Li X."/>
            <person name="Cheng L."/>
            <person name="Yang W."/>
            <person name="Li M.H."/>
            <person name="Grossniklaus U."/>
            <person name="Zheng H."/>
            <person name="Wang X."/>
        </authorList>
    </citation>
    <scope>NUCLEOTIDE SEQUENCE [LARGE SCALE GENOMIC DNA]</scope>
    <source>
        <strain evidence="1 2">cv. Chiifu-401-42</strain>
    </source>
</reference>
<dbReference type="Gramene" id="Bra028378.1">
    <property type="protein sequence ID" value="Bra028378.1-P"/>
    <property type="gene ID" value="Bra028378"/>
</dbReference>
<dbReference type="EnsemblPlants" id="Bra028378.1">
    <property type="protein sequence ID" value="Bra028378.1-P"/>
    <property type="gene ID" value="Bra028378"/>
</dbReference>
<reference evidence="1" key="3">
    <citation type="submission" date="2023-03" db="UniProtKB">
        <authorList>
            <consortium name="EnsemblPlants"/>
        </authorList>
    </citation>
    <scope>IDENTIFICATION</scope>
    <source>
        <strain evidence="1">cv. Chiifu-401-42</strain>
    </source>
</reference>
<evidence type="ECO:0000313" key="1">
    <source>
        <dbReference type="EnsemblPlants" id="Bra028378.1-P"/>
    </source>
</evidence>
<dbReference type="Proteomes" id="UP000011750">
    <property type="component" value="Chromosome A01"/>
</dbReference>